<dbReference type="AlphaFoldDB" id="A0A1R3HW90"/>
<reference evidence="1 2" key="1">
    <citation type="submission" date="2013-09" db="EMBL/GenBank/DDBJ databases">
        <title>Corchorus capsularis genome sequencing.</title>
        <authorList>
            <person name="Alam M."/>
            <person name="Haque M.S."/>
            <person name="Islam M.S."/>
            <person name="Emdad E.M."/>
            <person name="Islam M.M."/>
            <person name="Ahmed B."/>
            <person name="Halim A."/>
            <person name="Hossen Q.M.M."/>
            <person name="Hossain M.Z."/>
            <person name="Ahmed R."/>
            <person name="Khan M.M."/>
            <person name="Islam R."/>
            <person name="Rashid M.M."/>
            <person name="Khan S.A."/>
            <person name="Rahman M.S."/>
            <person name="Alam M."/>
        </authorList>
    </citation>
    <scope>NUCLEOTIDE SEQUENCE [LARGE SCALE GENOMIC DNA]</scope>
    <source>
        <strain evidence="2">cv. CVL-1</strain>
        <tissue evidence="1">Whole seedling</tissue>
    </source>
</reference>
<dbReference type="Proteomes" id="UP000188268">
    <property type="component" value="Unassembled WGS sequence"/>
</dbReference>
<gene>
    <name evidence="1" type="ORF">CCACVL1_16666</name>
</gene>
<organism evidence="1 2">
    <name type="scientific">Corchorus capsularis</name>
    <name type="common">Jute</name>
    <dbReference type="NCBI Taxonomy" id="210143"/>
    <lineage>
        <taxon>Eukaryota</taxon>
        <taxon>Viridiplantae</taxon>
        <taxon>Streptophyta</taxon>
        <taxon>Embryophyta</taxon>
        <taxon>Tracheophyta</taxon>
        <taxon>Spermatophyta</taxon>
        <taxon>Magnoliopsida</taxon>
        <taxon>eudicotyledons</taxon>
        <taxon>Gunneridae</taxon>
        <taxon>Pentapetalae</taxon>
        <taxon>rosids</taxon>
        <taxon>malvids</taxon>
        <taxon>Malvales</taxon>
        <taxon>Malvaceae</taxon>
        <taxon>Grewioideae</taxon>
        <taxon>Apeibeae</taxon>
        <taxon>Corchorus</taxon>
    </lineage>
</organism>
<sequence length="66" mass="7301">MAYGLLARLATLTDRARASLVESPEPEGPNPGRHESNQVCVACVFARAMVDNAYQKNMKNTRGYFL</sequence>
<name>A0A1R3HW90_COCAP</name>
<dbReference type="EMBL" id="AWWV01011099">
    <property type="protein sequence ID" value="OMO74501.1"/>
    <property type="molecule type" value="Genomic_DNA"/>
</dbReference>
<dbReference type="Gramene" id="OMO74501">
    <property type="protein sequence ID" value="OMO74501"/>
    <property type="gene ID" value="CCACVL1_16666"/>
</dbReference>
<comment type="caution">
    <text evidence="1">The sequence shown here is derived from an EMBL/GenBank/DDBJ whole genome shotgun (WGS) entry which is preliminary data.</text>
</comment>
<proteinExistence type="predicted"/>
<evidence type="ECO:0000313" key="1">
    <source>
        <dbReference type="EMBL" id="OMO74501.1"/>
    </source>
</evidence>
<feature type="non-terminal residue" evidence="1">
    <location>
        <position position="66"/>
    </location>
</feature>
<protein>
    <submittedName>
        <fullName evidence="1">Histidine triad nucleotide-binding protein 3</fullName>
    </submittedName>
</protein>
<keyword evidence="2" id="KW-1185">Reference proteome</keyword>
<accession>A0A1R3HW90</accession>
<evidence type="ECO:0000313" key="2">
    <source>
        <dbReference type="Proteomes" id="UP000188268"/>
    </source>
</evidence>